<protein>
    <submittedName>
        <fullName evidence="1">Uncharacterized protein</fullName>
    </submittedName>
</protein>
<organism evidence="1 2">
    <name type="scientific">Vaccinium darrowii</name>
    <dbReference type="NCBI Taxonomy" id="229202"/>
    <lineage>
        <taxon>Eukaryota</taxon>
        <taxon>Viridiplantae</taxon>
        <taxon>Streptophyta</taxon>
        <taxon>Embryophyta</taxon>
        <taxon>Tracheophyta</taxon>
        <taxon>Spermatophyta</taxon>
        <taxon>Magnoliopsida</taxon>
        <taxon>eudicotyledons</taxon>
        <taxon>Gunneridae</taxon>
        <taxon>Pentapetalae</taxon>
        <taxon>asterids</taxon>
        <taxon>Ericales</taxon>
        <taxon>Ericaceae</taxon>
        <taxon>Vaccinioideae</taxon>
        <taxon>Vaccinieae</taxon>
        <taxon>Vaccinium</taxon>
    </lineage>
</organism>
<dbReference type="EMBL" id="CM037156">
    <property type="protein sequence ID" value="KAH7837460.1"/>
    <property type="molecule type" value="Genomic_DNA"/>
</dbReference>
<evidence type="ECO:0000313" key="1">
    <source>
        <dbReference type="EMBL" id="KAH7837460.1"/>
    </source>
</evidence>
<reference evidence="1 2" key="1">
    <citation type="journal article" date="2021" name="Hortic Res">
        <title>High-quality reference genome and annotation aids understanding of berry development for evergreen blueberry (Vaccinium darrowii).</title>
        <authorList>
            <person name="Yu J."/>
            <person name="Hulse-Kemp A.M."/>
            <person name="Babiker E."/>
            <person name="Staton M."/>
        </authorList>
    </citation>
    <scope>NUCLEOTIDE SEQUENCE [LARGE SCALE GENOMIC DNA]</scope>
    <source>
        <strain evidence="2">cv. NJ 8807/NJ 8810</strain>
        <tissue evidence="1">Young leaf</tissue>
    </source>
</reference>
<comment type="caution">
    <text evidence="1">The sequence shown here is derived from an EMBL/GenBank/DDBJ whole genome shotgun (WGS) entry which is preliminary data.</text>
</comment>
<gene>
    <name evidence="1" type="ORF">Vadar_014100</name>
</gene>
<dbReference type="Proteomes" id="UP000828048">
    <property type="component" value="Chromosome 6"/>
</dbReference>
<proteinExistence type="predicted"/>
<keyword evidence="2" id="KW-1185">Reference proteome</keyword>
<accession>A0ACB7X9V8</accession>
<evidence type="ECO:0000313" key="2">
    <source>
        <dbReference type="Proteomes" id="UP000828048"/>
    </source>
</evidence>
<name>A0ACB7X9V8_9ERIC</name>
<sequence>MTITLLHFTLVSLLLMLSPLDVITTAASRPEPSSSPEGYATMKPLVVDHKRQVFRGKEANGCMPKGVRRSSAPSRYVNYHTLGSLGCSTGSTSRHSNSKDKP</sequence>